<reference evidence="4" key="1">
    <citation type="submission" date="2015-08" db="EMBL/GenBank/DDBJ databases">
        <title>Fjat-10028 dsm 16317.</title>
        <authorList>
            <person name="Liu B."/>
            <person name="Wang J."/>
            <person name="Zhu Y."/>
            <person name="Liu G."/>
            <person name="Chen Q."/>
            <person name="Chen Z."/>
            <person name="Lan J."/>
            <person name="Che J."/>
            <person name="Ge C."/>
            <person name="Shi H."/>
            <person name="Pan Z."/>
            <person name="Liu X."/>
        </authorList>
    </citation>
    <scope>NUCLEOTIDE SEQUENCE [LARGE SCALE GENOMIC DNA]</scope>
    <source>
        <strain evidence="4">DSM 16317</strain>
    </source>
</reference>
<feature type="binding site" evidence="1">
    <location>
        <position position="345"/>
    </location>
    <ligand>
        <name>Mn(2+)</name>
        <dbReference type="ChEBI" id="CHEBI:29035"/>
        <label>2</label>
    </ligand>
</feature>
<dbReference type="Proteomes" id="UP000036867">
    <property type="component" value="Unassembled WGS sequence"/>
</dbReference>
<dbReference type="InterPro" id="IPR037484">
    <property type="entry name" value="AmhX-like"/>
</dbReference>
<evidence type="ECO:0000313" key="4">
    <source>
        <dbReference type="Proteomes" id="UP000036867"/>
    </source>
</evidence>
<dbReference type="Gene3D" id="3.40.630.10">
    <property type="entry name" value="Zn peptidases"/>
    <property type="match status" value="1"/>
</dbReference>
<dbReference type="RefSeq" id="WP_053419166.1">
    <property type="nucleotide sequence ID" value="NZ_LILB01000009.1"/>
</dbReference>
<proteinExistence type="predicted"/>
<dbReference type="OrthoDB" id="2416606at2"/>
<dbReference type="InterPro" id="IPR002933">
    <property type="entry name" value="Peptidase_M20"/>
</dbReference>
<dbReference type="PIRSF" id="PIRSF005962">
    <property type="entry name" value="Pept_M20D_amidohydro"/>
    <property type="match status" value="1"/>
</dbReference>
<accession>A0A0M0L8J6</accession>
<feature type="binding site" evidence="1">
    <location>
        <position position="126"/>
    </location>
    <ligand>
        <name>Mn(2+)</name>
        <dbReference type="ChEBI" id="CHEBI:29035"/>
        <label>2</label>
    </ligand>
</feature>
<protein>
    <submittedName>
        <fullName evidence="3">Amidohydrolase</fullName>
    </submittedName>
</protein>
<keyword evidence="4" id="KW-1185">Reference proteome</keyword>
<dbReference type="GO" id="GO:0046872">
    <property type="term" value="F:metal ion binding"/>
    <property type="evidence" value="ECO:0007669"/>
    <property type="project" value="UniProtKB-KW"/>
</dbReference>
<dbReference type="AlphaFoldDB" id="A0A0M0L8J6"/>
<keyword evidence="1" id="KW-0479">Metal-binding</keyword>
<dbReference type="Pfam" id="PF07687">
    <property type="entry name" value="M20_dimer"/>
    <property type="match status" value="1"/>
</dbReference>
<evidence type="ECO:0000256" key="1">
    <source>
        <dbReference type="PIRSR" id="PIRSR005962-1"/>
    </source>
</evidence>
<name>A0A0M0L8J6_9BACL</name>
<dbReference type="NCBIfam" id="TIGR01891">
    <property type="entry name" value="amidohydrolases"/>
    <property type="match status" value="1"/>
</dbReference>
<dbReference type="SUPFAM" id="SSF55031">
    <property type="entry name" value="Bacterial exopeptidase dimerisation domain"/>
    <property type="match status" value="1"/>
</dbReference>
<dbReference type="InterPro" id="IPR036264">
    <property type="entry name" value="Bact_exopeptidase_dim_dom"/>
</dbReference>
<dbReference type="STRING" id="263475.AMD00_22135"/>
<dbReference type="EMBL" id="LILB01000009">
    <property type="protein sequence ID" value="KOO47364.1"/>
    <property type="molecule type" value="Genomic_DNA"/>
</dbReference>
<dbReference type="GO" id="GO:0016787">
    <property type="term" value="F:hydrolase activity"/>
    <property type="evidence" value="ECO:0007669"/>
    <property type="project" value="UniProtKB-KW"/>
</dbReference>
<keyword evidence="1" id="KW-0464">Manganese</keyword>
<dbReference type="GeneID" id="301138804"/>
<dbReference type="SUPFAM" id="SSF53187">
    <property type="entry name" value="Zn-dependent exopeptidases"/>
    <property type="match status" value="1"/>
</dbReference>
<evidence type="ECO:0000313" key="3">
    <source>
        <dbReference type="EMBL" id="KOO47364.1"/>
    </source>
</evidence>
<dbReference type="Gene3D" id="3.30.70.360">
    <property type="match status" value="1"/>
</dbReference>
<keyword evidence="3" id="KW-0378">Hydrolase</keyword>
<sequence length="381" mass="42236">MKEQLTLLEPQLKSVFKYLHENPEISWKERRTTDYIKGILEQEGYEVHTFADSTGLYVEIGEGRPVVGLRTDIDALWQEVDGEFQAHHSCGHDAHMTMVIGVLLLLKRLKRTWRGTIRVLFQPAEEKGQGALSFVDRGLVDDMDYLFGVHVRPVQELSDGTFCPALYHGASRLLCGQINGVESHAARPHLGKNAIEIGASLIEALKTIHIDTMIPFSVKVTKFQAGGESGNIIPAKAYFTIDVRAQTNEGIEQLHDGIERTIRAIESLYEVSIDLQEQVRVAAAEVDDEAKDIIEQAIIESVGEEYLRPPVITPGGEDFHFYTVKRANVKAAMLGLGCGLTPGLHHPKMTFNKDQLIVGVEILARTVLGAFAQAEKEALSC</sequence>
<gene>
    <name evidence="3" type="ORF">AMD00_22135</name>
</gene>
<comment type="caution">
    <text evidence="3">The sequence shown here is derived from an EMBL/GenBank/DDBJ whole genome shotgun (WGS) entry which is preliminary data.</text>
</comment>
<evidence type="ECO:0000259" key="2">
    <source>
        <dbReference type="Pfam" id="PF07687"/>
    </source>
</evidence>
<dbReference type="Pfam" id="PF01546">
    <property type="entry name" value="Peptidase_M20"/>
    <property type="match status" value="1"/>
</dbReference>
<dbReference type="InterPro" id="IPR011650">
    <property type="entry name" value="Peptidase_M20_dimer"/>
</dbReference>
<feature type="binding site" evidence="1">
    <location>
        <position position="150"/>
    </location>
    <ligand>
        <name>Mn(2+)</name>
        <dbReference type="ChEBI" id="CHEBI:29035"/>
        <label>2</label>
    </ligand>
</feature>
<dbReference type="PANTHER" id="PTHR11014">
    <property type="entry name" value="PEPTIDASE M20 FAMILY MEMBER"/>
    <property type="match status" value="1"/>
</dbReference>
<dbReference type="PANTHER" id="PTHR11014:SF122">
    <property type="entry name" value="AMIDOHYDROLASE AMHX"/>
    <property type="match status" value="1"/>
</dbReference>
<comment type="cofactor">
    <cofactor evidence="1">
        <name>Mn(2+)</name>
        <dbReference type="ChEBI" id="CHEBI:29035"/>
    </cofactor>
    <text evidence="1">The Mn(2+) ion enhances activity.</text>
</comment>
<organism evidence="3 4">
    <name type="scientific">Viridibacillus arvi</name>
    <dbReference type="NCBI Taxonomy" id="263475"/>
    <lineage>
        <taxon>Bacteria</taxon>
        <taxon>Bacillati</taxon>
        <taxon>Bacillota</taxon>
        <taxon>Bacilli</taxon>
        <taxon>Bacillales</taxon>
        <taxon>Caryophanaceae</taxon>
        <taxon>Viridibacillus</taxon>
    </lineage>
</organism>
<dbReference type="PATRIC" id="fig|263475.3.peg.226"/>
<feature type="domain" description="Peptidase M20 dimerisation" evidence="2">
    <location>
        <begin position="178"/>
        <end position="264"/>
    </location>
</feature>
<feature type="binding site" evidence="1">
    <location>
        <position position="90"/>
    </location>
    <ligand>
        <name>Mn(2+)</name>
        <dbReference type="ChEBI" id="CHEBI:29035"/>
        <label>2</label>
    </ligand>
</feature>
<dbReference type="InterPro" id="IPR017439">
    <property type="entry name" value="Amidohydrolase"/>
</dbReference>
<feature type="binding site" evidence="1">
    <location>
        <position position="92"/>
    </location>
    <ligand>
        <name>Mn(2+)</name>
        <dbReference type="ChEBI" id="CHEBI:29035"/>
        <label>2</label>
    </ligand>
</feature>
<dbReference type="CDD" id="cd08018">
    <property type="entry name" value="M20_Acy1_amhX-like"/>
    <property type="match status" value="1"/>
</dbReference>